<protein>
    <recommendedName>
        <fullName evidence="2">Phosphoesterase</fullName>
        <ecNumber evidence="2">3.1.4.-</ecNumber>
    </recommendedName>
</protein>
<organism evidence="4 5">
    <name type="scientific">Desulfovibrio ferrophilus</name>
    <dbReference type="NCBI Taxonomy" id="241368"/>
    <lineage>
        <taxon>Bacteria</taxon>
        <taxon>Pseudomonadati</taxon>
        <taxon>Thermodesulfobacteriota</taxon>
        <taxon>Desulfovibrionia</taxon>
        <taxon>Desulfovibrionales</taxon>
        <taxon>Desulfovibrionaceae</taxon>
        <taxon>Desulfovibrio</taxon>
    </lineage>
</organism>
<sequence length="167" mass="18280">MKIALISDTHATGPTPWMQAVYDRYLAKADLLLHMGDMTSKELWSFFMQHPGFHAVAGNMDEWSLSGELETRLSMTVEGGLRIGMMHGFGLSGRPLSGAVAQAFGPDYDLLCFGHTHEPAWIDYDGVRVANPGSLRETGKAPTLAYVHVAADGTMTRELVQVPREMG</sequence>
<dbReference type="EC" id="3.1.4.-" evidence="2"/>
<dbReference type="InterPro" id="IPR029052">
    <property type="entry name" value="Metallo-depent_PP-like"/>
</dbReference>
<evidence type="ECO:0000256" key="2">
    <source>
        <dbReference type="RuleBase" id="RU362039"/>
    </source>
</evidence>
<dbReference type="SUPFAM" id="SSF56300">
    <property type="entry name" value="Metallo-dependent phosphatases"/>
    <property type="match status" value="1"/>
</dbReference>
<name>A0A2Z6B003_9BACT</name>
<dbReference type="NCBIfam" id="TIGR00040">
    <property type="entry name" value="yfcE"/>
    <property type="match status" value="1"/>
</dbReference>
<gene>
    <name evidence="4" type="ORF">DFE_2106</name>
</gene>
<dbReference type="Proteomes" id="UP000269883">
    <property type="component" value="Chromosome"/>
</dbReference>
<keyword evidence="5" id="KW-1185">Reference proteome</keyword>
<dbReference type="PANTHER" id="PTHR11124">
    <property type="entry name" value="VACUOLAR SORTING PROTEIN VPS29"/>
    <property type="match status" value="1"/>
</dbReference>
<evidence type="ECO:0000313" key="5">
    <source>
        <dbReference type="Proteomes" id="UP000269883"/>
    </source>
</evidence>
<dbReference type="GO" id="GO:0046872">
    <property type="term" value="F:metal ion binding"/>
    <property type="evidence" value="ECO:0007669"/>
    <property type="project" value="UniProtKB-KW"/>
</dbReference>
<accession>A0A2Z6B003</accession>
<dbReference type="RefSeq" id="WP_126379263.1">
    <property type="nucleotide sequence ID" value="NZ_AP017378.1"/>
</dbReference>
<dbReference type="Pfam" id="PF12850">
    <property type="entry name" value="Metallophos_2"/>
    <property type="match status" value="1"/>
</dbReference>
<feature type="domain" description="Calcineurin-like phosphoesterase" evidence="3">
    <location>
        <begin position="1"/>
        <end position="150"/>
    </location>
</feature>
<dbReference type="KEGG" id="dfl:DFE_2106"/>
<reference evidence="4 5" key="1">
    <citation type="journal article" date="2018" name="Sci. Adv.">
        <title>Multi-heme cytochromes provide a pathway for survival in energy-limited environments.</title>
        <authorList>
            <person name="Deng X."/>
            <person name="Dohmae N."/>
            <person name="Nealson K.H."/>
            <person name="Hashimoto K."/>
            <person name="Okamoto A."/>
        </authorList>
    </citation>
    <scope>NUCLEOTIDE SEQUENCE [LARGE SCALE GENOMIC DNA]</scope>
    <source>
        <strain evidence="4 5">IS5</strain>
    </source>
</reference>
<proteinExistence type="inferred from homology"/>
<evidence type="ECO:0000259" key="3">
    <source>
        <dbReference type="Pfam" id="PF12850"/>
    </source>
</evidence>
<dbReference type="InterPro" id="IPR024654">
    <property type="entry name" value="Calcineurin-like_PHP_lpxH"/>
</dbReference>
<dbReference type="EMBL" id="AP017378">
    <property type="protein sequence ID" value="BBD08832.1"/>
    <property type="molecule type" value="Genomic_DNA"/>
</dbReference>
<keyword evidence="2" id="KW-0479">Metal-binding</keyword>
<dbReference type="GO" id="GO:0016787">
    <property type="term" value="F:hydrolase activity"/>
    <property type="evidence" value="ECO:0007669"/>
    <property type="project" value="UniProtKB-UniRule"/>
</dbReference>
<dbReference type="InterPro" id="IPR000979">
    <property type="entry name" value="Phosphodiesterase_MJ0936/Vps29"/>
</dbReference>
<dbReference type="OrthoDB" id="9785951at2"/>
<evidence type="ECO:0000256" key="1">
    <source>
        <dbReference type="ARBA" id="ARBA00008950"/>
    </source>
</evidence>
<dbReference type="AlphaFoldDB" id="A0A2Z6B003"/>
<comment type="cofactor">
    <cofactor evidence="2">
        <name>a divalent metal cation</name>
        <dbReference type="ChEBI" id="CHEBI:60240"/>
    </cofactor>
</comment>
<evidence type="ECO:0000313" key="4">
    <source>
        <dbReference type="EMBL" id="BBD08832.1"/>
    </source>
</evidence>
<dbReference type="Gene3D" id="3.60.21.10">
    <property type="match status" value="1"/>
</dbReference>
<comment type="similarity">
    <text evidence="1 2">Belongs to the metallophosphoesterase superfamily. YfcE family.</text>
</comment>